<dbReference type="RefSeq" id="WP_195876275.1">
    <property type="nucleotide sequence ID" value="NZ_JADOEL010000015.1"/>
</dbReference>
<evidence type="ECO:0000313" key="1">
    <source>
        <dbReference type="EMBL" id="MBF8179165.1"/>
    </source>
</evidence>
<dbReference type="EMBL" id="JADOEL010000015">
    <property type="protein sequence ID" value="MBF8179165.1"/>
    <property type="molecule type" value="Genomic_DNA"/>
</dbReference>
<keyword evidence="2" id="KW-1185">Reference proteome</keyword>
<sequence>MSFKIFIDTEFTDFIDIHLISIGMVAQSGEEFYAEVPYPHGSCNAFVRETVIPLLGRIQGAPCAVEHLYVKMTTWLRIVRPLEEDVEICFDYQSDWDLFSSALDYRVPPWCQARMINRNINELLRYKFHKENNLPEHHALYDAQANRYAFRERRSVSA</sequence>
<protein>
    <submittedName>
        <fullName evidence="1">3'-5' exoribonuclease</fullName>
    </submittedName>
</protein>
<reference evidence="1 2" key="1">
    <citation type="submission" date="2020-11" db="EMBL/GenBank/DDBJ databases">
        <title>WGS of Herminiimonas contaminans strain Marseille-Q4544 isolated from planarians Schmidtea mediterranea.</title>
        <authorList>
            <person name="Kangale L."/>
        </authorList>
    </citation>
    <scope>NUCLEOTIDE SEQUENCE [LARGE SCALE GENOMIC DNA]</scope>
    <source>
        <strain evidence="1 2">Marseille-Q4544</strain>
    </source>
</reference>
<evidence type="ECO:0000313" key="2">
    <source>
        <dbReference type="Proteomes" id="UP000657372"/>
    </source>
</evidence>
<gene>
    <name evidence="1" type="ORF">IXC47_15890</name>
</gene>
<dbReference type="Gene3D" id="3.30.420.10">
    <property type="entry name" value="Ribonuclease H-like superfamily/Ribonuclease H"/>
    <property type="match status" value="1"/>
</dbReference>
<dbReference type="Proteomes" id="UP000657372">
    <property type="component" value="Unassembled WGS sequence"/>
</dbReference>
<name>A0ABS0EWN0_9BURK</name>
<dbReference type="InterPro" id="IPR036397">
    <property type="entry name" value="RNaseH_sf"/>
</dbReference>
<proteinExistence type="predicted"/>
<accession>A0ABS0EWN0</accession>
<organism evidence="1 2">
    <name type="scientific">Herminiimonas contaminans</name>
    <dbReference type="NCBI Taxonomy" id="1111140"/>
    <lineage>
        <taxon>Bacteria</taxon>
        <taxon>Pseudomonadati</taxon>
        <taxon>Pseudomonadota</taxon>
        <taxon>Betaproteobacteria</taxon>
        <taxon>Burkholderiales</taxon>
        <taxon>Oxalobacteraceae</taxon>
        <taxon>Herminiimonas</taxon>
    </lineage>
</organism>
<comment type="caution">
    <text evidence="1">The sequence shown here is derived from an EMBL/GenBank/DDBJ whole genome shotgun (WGS) entry which is preliminary data.</text>
</comment>